<comment type="subcellular location">
    <subcellularLocation>
        <location evidence="1">Nucleus</location>
    </subcellularLocation>
</comment>
<accession>A0ABY7FM09</accession>
<reference evidence="10" key="1">
    <citation type="submission" date="2022-11" db="EMBL/GenBank/DDBJ databases">
        <title>Centuries of genome instability and evolution in soft-shell clam transmissible cancer (bioRxiv).</title>
        <authorList>
            <person name="Hart S.F.M."/>
            <person name="Yonemitsu M.A."/>
            <person name="Giersch R.M."/>
            <person name="Beal B.F."/>
            <person name="Arriagada G."/>
            <person name="Davis B.W."/>
            <person name="Ostrander E.A."/>
            <person name="Goff S.P."/>
            <person name="Metzger M.J."/>
        </authorList>
    </citation>
    <scope>NUCLEOTIDE SEQUENCE</scope>
    <source>
        <strain evidence="10">MELC-2E11</strain>
        <tissue evidence="10">Siphon/mantle</tissue>
    </source>
</reference>
<evidence type="ECO:0000259" key="7">
    <source>
        <dbReference type="PROSITE" id="PS50918"/>
    </source>
</evidence>
<evidence type="ECO:0000256" key="1">
    <source>
        <dbReference type="ARBA" id="ARBA00004123"/>
    </source>
</evidence>
<dbReference type="Proteomes" id="UP001164746">
    <property type="component" value="Chromosome 12"/>
</dbReference>
<feature type="domain" description="Macro" evidence="9">
    <location>
        <begin position="16"/>
        <end position="191"/>
    </location>
</feature>
<dbReference type="SUPFAM" id="SSF56399">
    <property type="entry name" value="ADP-ribosylation"/>
    <property type="match status" value="1"/>
</dbReference>
<organism evidence="10 11">
    <name type="scientific">Mya arenaria</name>
    <name type="common">Soft-shell clam</name>
    <dbReference type="NCBI Taxonomy" id="6604"/>
    <lineage>
        <taxon>Eukaryota</taxon>
        <taxon>Metazoa</taxon>
        <taxon>Spiralia</taxon>
        <taxon>Lophotrochozoa</taxon>
        <taxon>Mollusca</taxon>
        <taxon>Bivalvia</taxon>
        <taxon>Autobranchia</taxon>
        <taxon>Heteroconchia</taxon>
        <taxon>Euheterodonta</taxon>
        <taxon>Imparidentia</taxon>
        <taxon>Neoheterodontei</taxon>
        <taxon>Myida</taxon>
        <taxon>Myoidea</taxon>
        <taxon>Myidae</taxon>
        <taxon>Mya</taxon>
    </lineage>
</organism>
<dbReference type="PROSITE" id="PS50918">
    <property type="entry name" value="WWE"/>
    <property type="match status" value="1"/>
</dbReference>
<evidence type="ECO:0000256" key="3">
    <source>
        <dbReference type="ARBA" id="ARBA00022679"/>
    </source>
</evidence>
<dbReference type="EC" id="2.4.2.-" evidence="6"/>
<keyword evidence="2 6" id="KW-0328">Glycosyltransferase</keyword>
<dbReference type="PANTHER" id="PTHR14453:SF67">
    <property type="entry name" value="POLY [ADP-RIBOSE] POLYMERASE"/>
    <property type="match status" value="1"/>
</dbReference>
<keyword evidence="4 6" id="KW-0520">NAD</keyword>
<dbReference type="Gene3D" id="3.30.720.50">
    <property type="match status" value="1"/>
</dbReference>
<dbReference type="InterPro" id="IPR002589">
    <property type="entry name" value="Macro_dom"/>
</dbReference>
<dbReference type="Gene3D" id="3.40.220.10">
    <property type="entry name" value="Leucine Aminopeptidase, subunit E, domain 1"/>
    <property type="match status" value="1"/>
</dbReference>
<dbReference type="PANTHER" id="PTHR14453">
    <property type="entry name" value="PARP/ZINC FINGER CCCH TYPE DOMAIN CONTAINING PROTEIN"/>
    <property type="match status" value="1"/>
</dbReference>
<dbReference type="InterPro" id="IPR004170">
    <property type="entry name" value="WWE_dom"/>
</dbReference>
<dbReference type="Pfam" id="PF00644">
    <property type="entry name" value="PARP"/>
    <property type="match status" value="1"/>
</dbReference>
<dbReference type="PROSITE" id="PS51154">
    <property type="entry name" value="MACRO"/>
    <property type="match status" value="1"/>
</dbReference>
<dbReference type="SUPFAM" id="SSF117839">
    <property type="entry name" value="WWE domain"/>
    <property type="match status" value="1"/>
</dbReference>
<feature type="domain" description="WWE" evidence="7">
    <location>
        <begin position="312"/>
        <end position="395"/>
    </location>
</feature>
<dbReference type="EMBL" id="CP111023">
    <property type="protein sequence ID" value="WAR21771.1"/>
    <property type="molecule type" value="Genomic_DNA"/>
</dbReference>
<evidence type="ECO:0000256" key="5">
    <source>
        <dbReference type="ARBA" id="ARBA00023242"/>
    </source>
</evidence>
<evidence type="ECO:0000259" key="8">
    <source>
        <dbReference type="PROSITE" id="PS51059"/>
    </source>
</evidence>
<dbReference type="InterPro" id="IPR012317">
    <property type="entry name" value="Poly(ADP-ribose)pol_cat_dom"/>
</dbReference>
<dbReference type="InterPro" id="IPR043472">
    <property type="entry name" value="Macro_dom-like"/>
</dbReference>
<feature type="non-terminal residue" evidence="10">
    <location>
        <position position="1"/>
    </location>
</feature>
<dbReference type="SUPFAM" id="SSF52949">
    <property type="entry name" value="Macro domain-like"/>
    <property type="match status" value="1"/>
</dbReference>
<evidence type="ECO:0000256" key="6">
    <source>
        <dbReference type="RuleBase" id="RU362114"/>
    </source>
</evidence>
<keyword evidence="5" id="KW-0539">Nucleus</keyword>
<evidence type="ECO:0000259" key="9">
    <source>
        <dbReference type="PROSITE" id="PS51154"/>
    </source>
</evidence>
<feature type="domain" description="PARP catalytic" evidence="8">
    <location>
        <begin position="406"/>
        <end position="604"/>
    </location>
</feature>
<proteinExistence type="predicted"/>
<evidence type="ECO:0000313" key="11">
    <source>
        <dbReference type="Proteomes" id="UP001164746"/>
    </source>
</evidence>
<name>A0ABY7FM09_MYAAR</name>
<evidence type="ECO:0000313" key="10">
    <source>
        <dbReference type="EMBL" id="WAR21771.1"/>
    </source>
</evidence>
<dbReference type="CDD" id="cd01439">
    <property type="entry name" value="TCCD_inducible_PARP_like"/>
    <property type="match status" value="1"/>
</dbReference>
<dbReference type="PROSITE" id="PS51059">
    <property type="entry name" value="PARP_CATALYTIC"/>
    <property type="match status" value="1"/>
</dbReference>
<evidence type="ECO:0000256" key="4">
    <source>
        <dbReference type="ARBA" id="ARBA00023027"/>
    </source>
</evidence>
<protein>
    <recommendedName>
        <fullName evidence="6">Poly [ADP-ribose] polymerase</fullName>
        <shortName evidence="6">PARP</shortName>
        <ecNumber evidence="6">2.4.2.-</ecNumber>
    </recommendedName>
</protein>
<sequence length="604" mass="67958">DSDEDTEHVYEKLPGQACPDSYSFGSIKVTIKSGDITAEDADCIVNSSNEDLDFKRGKVSQELMKKCGKPLLDEANSKKGDMKKYEVVLTKAPHLKCGQIMHVVAKESPQDWKQIVVKCFERAKKKGYGSLAFPALGTGMSSSVAAATAQVMVQATKEFAADGCGSLTDIRFVIFQKEMIESFHGVVRKAKGLEGVAGGLPKHQKPFSRGLSKFKADVDAVLFTMWALEQNTITSAIKKLDSCIEREVSSKVFKDSIISRMSDKQLKKIKRKAEKHHVQYKLTGGAIQIFGVIQNVVRVTDDIYTSLRDAAKIEQEHNAAMILKDIVQWYWIEQTEMEDELKPYELMINYHIEQAFKTQKDNFTYTDNGETVIVDFKNCSEYCKFKPEEYDTILRKDLIKEFSGEVPANWKPWKRNLLVYKLATADKEYTDLSGTFNASSGGGYTIHMIEKVQNRSLWLQYEAKKKQLERQNPAGTKNEQFLWHGTSEDIVDSVNAHGFNRSYCGKNATAFGDGVYFSVNANYSCQDTYSRPGTQGLKKMYYCAVLTGEFILGKSGMRVQPPKPNAGKNALYDSVVNNVAGPAMYIIFNDIQAYPLYIITFKKQ</sequence>
<keyword evidence="11" id="KW-1185">Reference proteome</keyword>
<evidence type="ECO:0000256" key="2">
    <source>
        <dbReference type="ARBA" id="ARBA00022676"/>
    </source>
</evidence>
<dbReference type="Pfam" id="PF01661">
    <property type="entry name" value="Macro"/>
    <property type="match status" value="1"/>
</dbReference>
<dbReference type="Gene3D" id="3.90.228.10">
    <property type="match status" value="1"/>
</dbReference>
<dbReference type="InterPro" id="IPR037197">
    <property type="entry name" value="WWE_dom_sf"/>
</dbReference>
<dbReference type="SMART" id="SM00506">
    <property type="entry name" value="A1pp"/>
    <property type="match status" value="1"/>
</dbReference>
<gene>
    <name evidence="10" type="ORF">MAR_015745</name>
</gene>
<dbReference type="InterPro" id="IPR052056">
    <property type="entry name" value="Mono-ARTD/PARP"/>
</dbReference>
<keyword evidence="3 6" id="KW-0808">Transferase</keyword>